<evidence type="ECO:0000313" key="2">
    <source>
        <dbReference type="Proteomes" id="UP001314169"/>
    </source>
</evidence>
<accession>A0ABP0ALK0</accession>
<organism evidence="1 2">
    <name type="scientific">Pipistrellus nathusii</name>
    <name type="common">Nathusius' pipistrelle</name>
    <dbReference type="NCBI Taxonomy" id="59473"/>
    <lineage>
        <taxon>Eukaryota</taxon>
        <taxon>Metazoa</taxon>
        <taxon>Chordata</taxon>
        <taxon>Craniata</taxon>
        <taxon>Vertebrata</taxon>
        <taxon>Euteleostomi</taxon>
        <taxon>Mammalia</taxon>
        <taxon>Eutheria</taxon>
        <taxon>Laurasiatheria</taxon>
        <taxon>Chiroptera</taxon>
        <taxon>Yangochiroptera</taxon>
        <taxon>Vespertilionidae</taxon>
        <taxon>Pipistrellus</taxon>
    </lineage>
</organism>
<dbReference type="EMBL" id="OY882879">
    <property type="protein sequence ID" value="CAK6450355.1"/>
    <property type="molecule type" value="Genomic_DNA"/>
</dbReference>
<reference evidence="1" key="1">
    <citation type="submission" date="2023-12" db="EMBL/GenBank/DDBJ databases">
        <authorList>
            <person name="Brown T."/>
        </authorList>
    </citation>
    <scope>NUCLEOTIDE SEQUENCE</scope>
</reference>
<proteinExistence type="predicted"/>
<protein>
    <submittedName>
        <fullName evidence="1">Uncharacterized protein</fullName>
    </submittedName>
</protein>
<name>A0ABP0ALK0_PIPNA</name>
<gene>
    <name evidence="1" type="ORF">MPIPNATIZW_LOCUS18661</name>
</gene>
<sequence length="99" mass="11660">MVKCAMKFCVNLDELSLWYNKLKITYKVGLEEIEILPLSKGKKYNLGLLMIKEGNYSVLHPPSKEPRRIRQKVFVNMLYSCSVLMPYVDKFELLLSWNK</sequence>
<evidence type="ECO:0000313" key="1">
    <source>
        <dbReference type="EMBL" id="CAK6450355.1"/>
    </source>
</evidence>
<keyword evidence="2" id="KW-1185">Reference proteome</keyword>
<dbReference type="Proteomes" id="UP001314169">
    <property type="component" value="Chromosome X"/>
</dbReference>